<dbReference type="Gene3D" id="3.40.470.10">
    <property type="entry name" value="Uracil-DNA glycosylase-like domain"/>
    <property type="match status" value="1"/>
</dbReference>
<evidence type="ECO:0000256" key="4">
    <source>
        <dbReference type="ARBA" id="ARBA00019403"/>
    </source>
</evidence>
<keyword evidence="10" id="KW-0411">Iron-sulfur</keyword>
<feature type="compositionally biased region" description="Basic and acidic residues" evidence="12">
    <location>
        <begin position="39"/>
        <end position="72"/>
    </location>
</feature>
<comment type="catalytic activity">
    <reaction evidence="1">
        <text>Hydrolyzes single-stranded DNA or mismatched double-stranded DNA and polynucleotides, releasing free uracil.</text>
        <dbReference type="EC" id="3.2.2.27"/>
    </reaction>
</comment>
<evidence type="ECO:0000256" key="2">
    <source>
        <dbReference type="ARBA" id="ARBA00006521"/>
    </source>
</evidence>
<evidence type="ECO:0000256" key="10">
    <source>
        <dbReference type="ARBA" id="ARBA00023014"/>
    </source>
</evidence>
<dbReference type="GO" id="GO:0046872">
    <property type="term" value="F:metal ion binding"/>
    <property type="evidence" value="ECO:0007669"/>
    <property type="project" value="UniProtKB-KW"/>
</dbReference>
<keyword evidence="9" id="KW-0408">Iron</keyword>
<dbReference type="InterPro" id="IPR051536">
    <property type="entry name" value="UDG_Type-4/5"/>
</dbReference>
<keyword evidence="5" id="KW-0004">4Fe-4S</keyword>
<dbReference type="GO" id="GO:0006281">
    <property type="term" value="P:DNA repair"/>
    <property type="evidence" value="ECO:0007669"/>
    <property type="project" value="UniProtKB-KW"/>
</dbReference>
<keyword evidence="15" id="KW-1185">Reference proteome</keyword>
<evidence type="ECO:0000256" key="11">
    <source>
        <dbReference type="ARBA" id="ARBA00023204"/>
    </source>
</evidence>
<dbReference type="SMART" id="SM00987">
    <property type="entry name" value="UreE_C"/>
    <property type="match status" value="1"/>
</dbReference>
<dbReference type="PANTHER" id="PTHR33693">
    <property type="entry name" value="TYPE-5 URACIL-DNA GLYCOSYLASE"/>
    <property type="match status" value="1"/>
</dbReference>
<evidence type="ECO:0000313" key="14">
    <source>
        <dbReference type="EMBL" id="MBO0661862.1"/>
    </source>
</evidence>
<evidence type="ECO:0000259" key="13">
    <source>
        <dbReference type="SMART" id="SM00986"/>
    </source>
</evidence>
<dbReference type="EMBL" id="JAFMPP010000002">
    <property type="protein sequence ID" value="MBO0661862.1"/>
    <property type="molecule type" value="Genomic_DNA"/>
</dbReference>
<dbReference type="InterPro" id="IPR005273">
    <property type="entry name" value="Ura-DNA_glyco_family4"/>
</dbReference>
<dbReference type="Proteomes" id="UP000664122">
    <property type="component" value="Unassembled WGS sequence"/>
</dbReference>
<keyword evidence="8" id="KW-0378">Hydrolase</keyword>
<comment type="similarity">
    <text evidence="2">Belongs to the uracil-DNA glycosylase (UDG) superfamily. Type 4 (UDGa) family.</text>
</comment>
<name>A0A939FYH4_9HYPH</name>
<proteinExistence type="inferred from homology"/>
<keyword evidence="11" id="KW-0234">DNA repair</keyword>
<dbReference type="EC" id="3.2.2.27" evidence="3"/>
<dbReference type="RefSeq" id="WP_207256544.1">
    <property type="nucleotide sequence ID" value="NZ_JAFMPP010000002.1"/>
</dbReference>
<evidence type="ECO:0000256" key="5">
    <source>
        <dbReference type="ARBA" id="ARBA00022485"/>
    </source>
</evidence>
<dbReference type="SMART" id="SM00986">
    <property type="entry name" value="UDG"/>
    <property type="match status" value="1"/>
</dbReference>
<evidence type="ECO:0000313" key="15">
    <source>
        <dbReference type="Proteomes" id="UP000664122"/>
    </source>
</evidence>
<evidence type="ECO:0000256" key="3">
    <source>
        <dbReference type="ARBA" id="ARBA00012030"/>
    </source>
</evidence>
<protein>
    <recommendedName>
        <fullName evidence="4">Type-4 uracil-DNA glycosylase</fullName>
        <ecNumber evidence="3">3.2.2.27</ecNumber>
    </recommendedName>
</protein>
<evidence type="ECO:0000256" key="9">
    <source>
        <dbReference type="ARBA" id="ARBA00023004"/>
    </source>
</evidence>
<feature type="compositionally biased region" description="Polar residues" evidence="12">
    <location>
        <begin position="82"/>
        <end position="103"/>
    </location>
</feature>
<evidence type="ECO:0000256" key="6">
    <source>
        <dbReference type="ARBA" id="ARBA00022723"/>
    </source>
</evidence>
<keyword evidence="6" id="KW-0479">Metal-binding</keyword>
<dbReference type="SUPFAM" id="SSF52141">
    <property type="entry name" value="Uracil-DNA glycosylase-like"/>
    <property type="match status" value="1"/>
</dbReference>
<accession>A0A939FYH4</accession>
<evidence type="ECO:0000256" key="12">
    <source>
        <dbReference type="SAM" id="MobiDB-lite"/>
    </source>
</evidence>
<dbReference type="GO" id="GO:0004844">
    <property type="term" value="F:uracil DNA N-glycosylase activity"/>
    <property type="evidence" value="ECO:0007669"/>
    <property type="project" value="UniProtKB-EC"/>
</dbReference>
<feature type="domain" description="Uracil-DNA glycosylase-like" evidence="13">
    <location>
        <begin position="149"/>
        <end position="302"/>
    </location>
</feature>
<dbReference type="AlphaFoldDB" id="A0A939FYH4"/>
<evidence type="ECO:0000256" key="7">
    <source>
        <dbReference type="ARBA" id="ARBA00022763"/>
    </source>
</evidence>
<keyword evidence="7" id="KW-0227">DNA damage</keyword>
<dbReference type="CDD" id="cd10030">
    <property type="entry name" value="UDG-F4_TTUDGA_SPO1dp_like"/>
    <property type="match status" value="1"/>
</dbReference>
<organism evidence="14 15">
    <name type="scientific">Jiella flava</name>
    <dbReference type="NCBI Taxonomy" id="2816857"/>
    <lineage>
        <taxon>Bacteria</taxon>
        <taxon>Pseudomonadati</taxon>
        <taxon>Pseudomonadota</taxon>
        <taxon>Alphaproteobacteria</taxon>
        <taxon>Hyphomicrobiales</taxon>
        <taxon>Aurantimonadaceae</taxon>
        <taxon>Jiella</taxon>
    </lineage>
</organism>
<dbReference type="NCBIfam" id="TIGR00758">
    <property type="entry name" value="UDG_fam4"/>
    <property type="match status" value="1"/>
</dbReference>
<comment type="caution">
    <text evidence="14">The sequence shown here is derived from an EMBL/GenBank/DDBJ whole genome shotgun (WGS) entry which is preliminary data.</text>
</comment>
<dbReference type="InterPro" id="IPR005122">
    <property type="entry name" value="Uracil-DNA_glycosylase-like"/>
</dbReference>
<feature type="region of interest" description="Disordered" evidence="12">
    <location>
        <begin position="39"/>
        <end position="103"/>
    </location>
</feature>
<sequence length="314" mass="33739">MLDETPRTANDAATALLAFYREAGIETLMLDAPRDRFAETAAESERRAAGNRGHDGKAAPRPGDNRERRPAAPREAIGNASPPASSGGFAQTVNPDSAFPSSRVTVPDDIALADARERATSAASLDELRALLTEFDGCNLKITAKHTVFGDGPDRADLMLIGEAPGRDEDLAGVPFVGRSGQLLNRMLAAIGIERESVRVTNTVPWRPPGNRPPTPVETRICLPFIQRQIALVQPKVLVCLGAPSAKAVLGVQQGILRIRGQWHSYTFGPSLDTTIPAIAMLHPAYLLRQPAQKQLAWRDLLALKTKLVEIGAA</sequence>
<evidence type="ECO:0000256" key="1">
    <source>
        <dbReference type="ARBA" id="ARBA00001400"/>
    </source>
</evidence>
<dbReference type="GO" id="GO:0051539">
    <property type="term" value="F:4 iron, 4 sulfur cluster binding"/>
    <property type="evidence" value="ECO:0007669"/>
    <property type="project" value="UniProtKB-KW"/>
</dbReference>
<dbReference type="PANTHER" id="PTHR33693:SF1">
    <property type="entry name" value="TYPE-4 URACIL-DNA GLYCOSYLASE"/>
    <property type="match status" value="1"/>
</dbReference>
<dbReference type="Pfam" id="PF03167">
    <property type="entry name" value="UDG"/>
    <property type="match status" value="1"/>
</dbReference>
<gene>
    <name evidence="14" type="ORF">J1C48_04675</name>
</gene>
<evidence type="ECO:0000256" key="8">
    <source>
        <dbReference type="ARBA" id="ARBA00022801"/>
    </source>
</evidence>
<reference evidence="14" key="1">
    <citation type="submission" date="2021-03" db="EMBL/GenBank/DDBJ databases">
        <title>Whole genome sequence of Jiella sp. CQZ9-1.</title>
        <authorList>
            <person name="Tuo L."/>
        </authorList>
    </citation>
    <scope>NUCLEOTIDE SEQUENCE</scope>
    <source>
        <strain evidence="14">CQZ9-1</strain>
    </source>
</reference>
<dbReference type="InterPro" id="IPR036895">
    <property type="entry name" value="Uracil-DNA_glycosylase-like_sf"/>
</dbReference>